<dbReference type="EMBL" id="CM038913">
    <property type="protein sequence ID" value="KAH9557570.1"/>
    <property type="molecule type" value="Genomic_DNA"/>
</dbReference>
<keyword evidence="2" id="KW-1185">Reference proteome</keyword>
<comment type="caution">
    <text evidence="1">The sequence shown here is derived from an EMBL/GenBank/DDBJ whole genome shotgun (WGS) entry which is preliminary data.</text>
</comment>
<evidence type="ECO:0000313" key="1">
    <source>
        <dbReference type="EMBL" id="KAH9557570.1"/>
    </source>
</evidence>
<name>A0ACB8HMZ6_9BRYO</name>
<accession>A0ACB8HMZ6</accession>
<proteinExistence type="predicted"/>
<sequence>MEVWTRIAYVCAVACAGFFACEISDQKSMDSIFQWNSMQYSTWFDDVDDRDVLSPSQYRVSTSPTAGLLSGNNNNNVDTSLPESFQAPPPRHPLPYDAEAWYLGAVGDGLVSRQEKSGMSHMHAGEMEPLQQMNLFHGAAKGGESLAPVQQRRNGGGSEHRELGQGFKLDSFEKHLLSSKGFARVESTLSLADDEDMCPTCLDGYTEENPKISTACGHHFHLACIYGWMEYSKHCPMCDKEMIFNESL</sequence>
<evidence type="ECO:0000313" key="2">
    <source>
        <dbReference type="Proteomes" id="UP000828922"/>
    </source>
</evidence>
<dbReference type="Proteomes" id="UP000828922">
    <property type="component" value="Linkage Group LG07"/>
</dbReference>
<gene>
    <name evidence="1" type="ORF">CY35_07G090200</name>
</gene>
<protein>
    <submittedName>
        <fullName evidence="1">Uncharacterized protein</fullName>
    </submittedName>
</protein>
<reference evidence="2" key="1">
    <citation type="journal article" date="2022" name="New Phytol.">
        <title>Phylogenomic structure and speciation in an emerging model: the Sphagnum magellanicum complex (Bryophyta).</title>
        <authorList>
            <person name="Shaw A.J."/>
            <person name="Piatkowski B."/>
            <person name="Duffy A.M."/>
            <person name="Aguero B."/>
            <person name="Imwattana K."/>
            <person name="Nieto-Lugilde M."/>
            <person name="Healey A."/>
            <person name="Weston D.J."/>
            <person name="Patel M.N."/>
            <person name="Schmutz J."/>
            <person name="Grimwood J."/>
            <person name="Yavitt J.B."/>
            <person name="Hassel K."/>
            <person name="Stenoien H.K."/>
            <person name="Flatberg K.I."/>
            <person name="Bickford C.P."/>
            <person name="Hicks K.A."/>
        </authorList>
    </citation>
    <scope>NUCLEOTIDE SEQUENCE [LARGE SCALE GENOMIC DNA]</scope>
</reference>
<organism evidence="1 2">
    <name type="scientific">Sphagnum magellanicum</name>
    <dbReference type="NCBI Taxonomy" id="128215"/>
    <lineage>
        <taxon>Eukaryota</taxon>
        <taxon>Viridiplantae</taxon>
        <taxon>Streptophyta</taxon>
        <taxon>Embryophyta</taxon>
        <taxon>Bryophyta</taxon>
        <taxon>Sphagnophytina</taxon>
        <taxon>Sphagnopsida</taxon>
        <taxon>Sphagnales</taxon>
        <taxon>Sphagnaceae</taxon>
        <taxon>Sphagnum</taxon>
    </lineage>
</organism>